<comment type="caution">
    <text evidence="1">The sequence shown here is derived from an EMBL/GenBank/DDBJ whole genome shotgun (WGS) entry which is preliminary data.</text>
</comment>
<name>A0ABV1CVV0_9FIRM</name>
<proteinExistence type="predicted"/>
<sequence>MTEKVLINLKIDKAVKEAFAALCKSKGATVSGEIKRFIYAEVNAAKKGGQS</sequence>
<keyword evidence="2" id="KW-1185">Reference proteome</keyword>
<gene>
    <name evidence="1" type="ORF">WMO23_05885</name>
</gene>
<dbReference type="RefSeq" id="WP_349173490.1">
    <property type="nucleotide sequence ID" value="NZ_JBBMEU010000027.1"/>
</dbReference>
<evidence type="ECO:0000313" key="1">
    <source>
        <dbReference type="EMBL" id="MEQ2422261.1"/>
    </source>
</evidence>
<accession>A0ABV1CVV0</accession>
<organism evidence="1 2">
    <name type="scientific">Megasphaera intestinihominis</name>
    <dbReference type="NCBI Taxonomy" id="3133159"/>
    <lineage>
        <taxon>Bacteria</taxon>
        <taxon>Bacillati</taxon>
        <taxon>Bacillota</taxon>
        <taxon>Negativicutes</taxon>
        <taxon>Veillonellales</taxon>
        <taxon>Veillonellaceae</taxon>
        <taxon>Megasphaera</taxon>
    </lineage>
</organism>
<reference evidence="1 2" key="1">
    <citation type="submission" date="2024-03" db="EMBL/GenBank/DDBJ databases">
        <title>Human intestinal bacterial collection.</title>
        <authorList>
            <person name="Pauvert C."/>
            <person name="Hitch T.C.A."/>
            <person name="Clavel T."/>
        </authorList>
    </citation>
    <scope>NUCLEOTIDE SEQUENCE [LARGE SCALE GENOMIC DNA]</scope>
    <source>
        <strain evidence="1 2">CLA-AA-H81</strain>
    </source>
</reference>
<dbReference type="Proteomes" id="UP001433088">
    <property type="component" value="Unassembled WGS sequence"/>
</dbReference>
<protein>
    <submittedName>
        <fullName evidence="1">Uncharacterized protein</fullName>
    </submittedName>
</protein>
<evidence type="ECO:0000313" key="2">
    <source>
        <dbReference type="Proteomes" id="UP001433088"/>
    </source>
</evidence>
<dbReference type="EMBL" id="JBBMEU010000027">
    <property type="protein sequence ID" value="MEQ2422261.1"/>
    <property type="molecule type" value="Genomic_DNA"/>
</dbReference>